<organism evidence="2">
    <name type="scientific">bioreactor metagenome</name>
    <dbReference type="NCBI Taxonomy" id="1076179"/>
    <lineage>
        <taxon>unclassified sequences</taxon>
        <taxon>metagenomes</taxon>
        <taxon>ecological metagenomes</taxon>
    </lineage>
</organism>
<sequence>MSQPTTSPDPSHSPVATPSSGTITEPQSGTVDGNQIDPPGEIVATALI</sequence>
<protein>
    <submittedName>
        <fullName evidence="2">Uncharacterized protein</fullName>
    </submittedName>
</protein>
<dbReference type="EMBL" id="VSSQ01094109">
    <property type="protein sequence ID" value="MPN38709.1"/>
    <property type="molecule type" value="Genomic_DNA"/>
</dbReference>
<comment type="caution">
    <text evidence="2">The sequence shown here is derived from an EMBL/GenBank/DDBJ whole genome shotgun (WGS) entry which is preliminary data.</text>
</comment>
<feature type="region of interest" description="Disordered" evidence="1">
    <location>
        <begin position="1"/>
        <end position="48"/>
    </location>
</feature>
<evidence type="ECO:0000256" key="1">
    <source>
        <dbReference type="SAM" id="MobiDB-lite"/>
    </source>
</evidence>
<accession>A0A645HKJ0</accession>
<name>A0A645HKJ0_9ZZZZ</name>
<reference evidence="2" key="1">
    <citation type="submission" date="2019-08" db="EMBL/GenBank/DDBJ databases">
        <authorList>
            <person name="Kucharzyk K."/>
            <person name="Murdoch R.W."/>
            <person name="Higgins S."/>
            <person name="Loffler F."/>
        </authorList>
    </citation>
    <scope>NUCLEOTIDE SEQUENCE</scope>
</reference>
<dbReference type="AlphaFoldDB" id="A0A645HKJ0"/>
<evidence type="ECO:0000313" key="2">
    <source>
        <dbReference type="EMBL" id="MPN38709.1"/>
    </source>
</evidence>
<feature type="compositionally biased region" description="Polar residues" evidence="1">
    <location>
        <begin position="1"/>
        <end position="33"/>
    </location>
</feature>
<gene>
    <name evidence="2" type="ORF">SDC9_186234</name>
</gene>
<proteinExistence type="predicted"/>